<name>A0A395JF59_9GAMM</name>
<proteinExistence type="predicted"/>
<evidence type="ECO:0000313" key="2">
    <source>
        <dbReference type="Proteomes" id="UP000253083"/>
    </source>
</evidence>
<dbReference type="EMBL" id="QNRT01000008">
    <property type="protein sequence ID" value="RBP48273.1"/>
    <property type="molecule type" value="Genomic_DNA"/>
</dbReference>
<sequence length="198" mass="22774">MSLRVTSLVITYLALYFLPLSVSLAKELEIFPSGTDFQKIVNLKDRSHAWATCYAMDKALASRKNTEPTQSQQREKLAEATKLIIMMTLLDDPNLWREDQRNALSVVWTANKIVSERSSEYIRLMTQIQQELGAKEFAKNFNRTRRVCESNSIGGLQIVKDFEERVHAQDKKAIMLAEIMEKSSINWVLTPKFSMKPQ</sequence>
<protein>
    <submittedName>
        <fullName evidence="1">Uncharacterized protein</fullName>
    </submittedName>
</protein>
<reference evidence="1 2" key="1">
    <citation type="submission" date="2018-06" db="EMBL/GenBank/DDBJ databases">
        <title>Genomic Encyclopedia of Type Strains, Phase IV (KMG-IV): sequencing the most valuable type-strain genomes for metagenomic binning, comparative biology and taxonomic classification.</title>
        <authorList>
            <person name="Goeker M."/>
        </authorList>
    </citation>
    <scope>NUCLEOTIDE SEQUENCE [LARGE SCALE GENOMIC DNA]</scope>
    <source>
        <strain evidence="1 2">DSM 24032</strain>
    </source>
</reference>
<dbReference type="Proteomes" id="UP000253083">
    <property type="component" value="Unassembled WGS sequence"/>
</dbReference>
<dbReference type="RefSeq" id="WP_113955754.1">
    <property type="nucleotide sequence ID" value="NZ_QNRT01000008.1"/>
</dbReference>
<organism evidence="1 2">
    <name type="scientific">Arenicella xantha</name>
    <dbReference type="NCBI Taxonomy" id="644221"/>
    <lineage>
        <taxon>Bacteria</taxon>
        <taxon>Pseudomonadati</taxon>
        <taxon>Pseudomonadota</taxon>
        <taxon>Gammaproteobacteria</taxon>
        <taxon>Arenicellales</taxon>
        <taxon>Arenicellaceae</taxon>
        <taxon>Arenicella</taxon>
    </lineage>
</organism>
<accession>A0A395JF59</accession>
<dbReference type="AlphaFoldDB" id="A0A395JF59"/>
<gene>
    <name evidence="1" type="ORF">DFR28_1081</name>
</gene>
<keyword evidence="2" id="KW-1185">Reference proteome</keyword>
<evidence type="ECO:0000313" key="1">
    <source>
        <dbReference type="EMBL" id="RBP48273.1"/>
    </source>
</evidence>
<comment type="caution">
    <text evidence="1">The sequence shown here is derived from an EMBL/GenBank/DDBJ whole genome shotgun (WGS) entry which is preliminary data.</text>
</comment>
<dbReference type="InParanoid" id="A0A395JF59"/>